<dbReference type="EMBL" id="BGPR01002602">
    <property type="protein sequence ID" value="GBM76146.1"/>
    <property type="molecule type" value="Genomic_DNA"/>
</dbReference>
<keyword evidence="2" id="KW-1185">Reference proteome</keyword>
<organism evidence="1 2">
    <name type="scientific">Araneus ventricosus</name>
    <name type="common">Orbweaver spider</name>
    <name type="synonym">Epeira ventricosa</name>
    <dbReference type="NCBI Taxonomy" id="182803"/>
    <lineage>
        <taxon>Eukaryota</taxon>
        <taxon>Metazoa</taxon>
        <taxon>Ecdysozoa</taxon>
        <taxon>Arthropoda</taxon>
        <taxon>Chelicerata</taxon>
        <taxon>Arachnida</taxon>
        <taxon>Araneae</taxon>
        <taxon>Araneomorphae</taxon>
        <taxon>Entelegynae</taxon>
        <taxon>Araneoidea</taxon>
        <taxon>Araneidae</taxon>
        <taxon>Araneus</taxon>
    </lineage>
</organism>
<dbReference type="AlphaFoldDB" id="A0A4Y2IGN4"/>
<evidence type="ECO:0000313" key="2">
    <source>
        <dbReference type="Proteomes" id="UP000499080"/>
    </source>
</evidence>
<comment type="caution">
    <text evidence="1">The sequence shown here is derived from an EMBL/GenBank/DDBJ whole genome shotgun (WGS) entry which is preliminary data.</text>
</comment>
<protein>
    <submittedName>
        <fullName evidence="1">Uncharacterized protein</fullName>
    </submittedName>
</protein>
<proteinExistence type="predicted"/>
<reference evidence="1 2" key="1">
    <citation type="journal article" date="2019" name="Sci. Rep.">
        <title>Orb-weaving spider Araneus ventricosus genome elucidates the spidroin gene catalogue.</title>
        <authorList>
            <person name="Kono N."/>
            <person name="Nakamura H."/>
            <person name="Ohtoshi R."/>
            <person name="Moran D.A.P."/>
            <person name="Shinohara A."/>
            <person name="Yoshida Y."/>
            <person name="Fujiwara M."/>
            <person name="Mori M."/>
            <person name="Tomita M."/>
            <person name="Arakawa K."/>
        </authorList>
    </citation>
    <scope>NUCLEOTIDE SEQUENCE [LARGE SCALE GENOMIC DNA]</scope>
</reference>
<name>A0A4Y2IGN4_ARAVE</name>
<sequence length="96" mass="10869">MTFTPNFWELLEHPPYMYDLGQSDFHLFKRSIREVSASEPMWKFSKPFWHSSMTLTLLSLAPVSISWCTVVANGSTTMVTSGEVIFIGALLHCAPL</sequence>
<accession>A0A4Y2IGN4</accession>
<gene>
    <name evidence="1" type="ORF">AVEN_142426_1</name>
</gene>
<evidence type="ECO:0000313" key="1">
    <source>
        <dbReference type="EMBL" id="GBM76146.1"/>
    </source>
</evidence>
<dbReference type="Proteomes" id="UP000499080">
    <property type="component" value="Unassembled WGS sequence"/>
</dbReference>